<evidence type="ECO:0000256" key="3">
    <source>
        <dbReference type="ARBA" id="ARBA00022596"/>
    </source>
</evidence>
<dbReference type="InterPro" id="IPR007864">
    <property type="entry name" value="UreE_C_dom"/>
</dbReference>
<dbReference type="HAMAP" id="MF_00822">
    <property type="entry name" value="UreE"/>
    <property type="match status" value="1"/>
</dbReference>
<name>A0AAN1WGZ0_9GAMM</name>
<dbReference type="SMART" id="SM00988">
    <property type="entry name" value="UreE_N"/>
    <property type="match status" value="1"/>
</dbReference>
<dbReference type="GO" id="GO:0006457">
    <property type="term" value="P:protein folding"/>
    <property type="evidence" value="ECO:0007669"/>
    <property type="project" value="InterPro"/>
</dbReference>
<sequence>MLEAHSLITGQTPAATLTLELTFDDRQKSRHRSQTVCGQALGWFIERGHVLKDGDLLQCTTGEVAVVVAAPESVSTVYAKTSLELTRAAYHLGNRHVPLQITDAFLRYQHDHVLDDMVRGLGLNVECEKAAFQPEPGAYAGGHSAGHGHSHSHDH</sequence>
<comment type="subcellular location">
    <subcellularLocation>
        <location evidence="1 5">Cytoplasm</location>
    </subcellularLocation>
</comment>
<keyword evidence="3 5" id="KW-0533">Nickel</keyword>
<dbReference type="GO" id="GO:0016151">
    <property type="term" value="F:nickel cation binding"/>
    <property type="evidence" value="ECO:0007669"/>
    <property type="project" value="UniProtKB-UniRule"/>
</dbReference>
<comment type="similarity">
    <text evidence="5">Belongs to the UreE family.</text>
</comment>
<dbReference type="EMBL" id="AP023086">
    <property type="protein sequence ID" value="BCD97404.1"/>
    <property type="molecule type" value="Genomic_DNA"/>
</dbReference>
<dbReference type="SUPFAM" id="SSF69737">
    <property type="entry name" value="Urease metallochaperone UreE, C-terminal domain"/>
    <property type="match status" value="1"/>
</dbReference>
<evidence type="ECO:0000256" key="6">
    <source>
        <dbReference type="SAM" id="MobiDB-lite"/>
    </source>
</evidence>
<dbReference type="GO" id="GO:0051082">
    <property type="term" value="F:unfolded protein binding"/>
    <property type="evidence" value="ECO:0007669"/>
    <property type="project" value="UniProtKB-UniRule"/>
</dbReference>
<evidence type="ECO:0000313" key="9">
    <source>
        <dbReference type="Proteomes" id="UP001320119"/>
    </source>
</evidence>
<dbReference type="Gene3D" id="3.30.70.790">
    <property type="entry name" value="UreE, C-terminal domain"/>
    <property type="match status" value="1"/>
</dbReference>
<dbReference type="AlphaFoldDB" id="A0AAN1WGZ0"/>
<evidence type="ECO:0000313" key="8">
    <source>
        <dbReference type="EMBL" id="BCD97404.1"/>
    </source>
</evidence>
<feature type="region of interest" description="Disordered" evidence="6">
    <location>
        <begin position="136"/>
        <end position="155"/>
    </location>
</feature>
<dbReference type="Proteomes" id="UP001320119">
    <property type="component" value="Chromosome"/>
</dbReference>
<dbReference type="SUPFAM" id="SSF69287">
    <property type="entry name" value="Urease metallochaperone UreE, N-terminal domain"/>
    <property type="match status" value="1"/>
</dbReference>
<gene>
    <name evidence="5" type="primary">ureE</name>
    <name evidence="8" type="ORF">MARGE09_P1605</name>
</gene>
<reference evidence="8 9" key="1">
    <citation type="journal article" date="2022" name="IScience">
        <title>An ultrasensitive nanofiber-based assay for enzymatic hydrolysis and deep-sea microbial degradation of cellulose.</title>
        <authorList>
            <person name="Tsudome M."/>
            <person name="Tachioka M."/>
            <person name="Miyazaki M."/>
            <person name="Uchimura K."/>
            <person name="Tsuda M."/>
            <person name="Takaki Y."/>
            <person name="Deguchi S."/>
        </authorList>
    </citation>
    <scope>NUCLEOTIDE SEQUENCE [LARGE SCALE GENOMIC DNA]</scope>
    <source>
        <strain evidence="8 9">GE09</strain>
    </source>
</reference>
<proteinExistence type="inferred from homology"/>
<keyword evidence="2 5" id="KW-0963">Cytoplasm</keyword>
<dbReference type="GO" id="GO:0005737">
    <property type="term" value="C:cytoplasm"/>
    <property type="evidence" value="ECO:0007669"/>
    <property type="project" value="UniProtKB-SubCell"/>
</dbReference>
<dbReference type="InterPro" id="IPR004029">
    <property type="entry name" value="UreE_N"/>
</dbReference>
<dbReference type="CDD" id="cd00571">
    <property type="entry name" value="UreE"/>
    <property type="match status" value="1"/>
</dbReference>
<dbReference type="GO" id="GO:0065003">
    <property type="term" value="P:protein-containing complex assembly"/>
    <property type="evidence" value="ECO:0007669"/>
    <property type="project" value="InterPro"/>
</dbReference>
<feature type="compositionally biased region" description="Basic residues" evidence="6">
    <location>
        <begin position="146"/>
        <end position="155"/>
    </location>
</feature>
<evidence type="ECO:0000256" key="1">
    <source>
        <dbReference type="ARBA" id="ARBA00004496"/>
    </source>
</evidence>
<comment type="function">
    <text evidence="5">Involved in urease metallocenter assembly. Binds nickel. Probably functions as a nickel donor during metallocenter assembly.</text>
</comment>
<evidence type="ECO:0000256" key="5">
    <source>
        <dbReference type="HAMAP-Rule" id="MF_00822"/>
    </source>
</evidence>
<dbReference type="Gene3D" id="2.60.260.20">
    <property type="entry name" value="Urease metallochaperone UreE, N-terminal domain"/>
    <property type="match status" value="1"/>
</dbReference>
<feature type="domain" description="UreE urease accessory N-terminal" evidence="7">
    <location>
        <begin position="1"/>
        <end position="66"/>
    </location>
</feature>
<dbReference type="InterPro" id="IPR012406">
    <property type="entry name" value="UreE"/>
</dbReference>
<dbReference type="KEGG" id="marq:MARGE09_P1605"/>
<protein>
    <recommendedName>
        <fullName evidence="5">Urease accessory protein UreE</fullName>
    </recommendedName>
</protein>
<dbReference type="Pfam" id="PF02814">
    <property type="entry name" value="UreE_N"/>
    <property type="match status" value="1"/>
</dbReference>
<accession>A0AAN1WGZ0</accession>
<keyword evidence="4 5" id="KW-0143">Chaperone</keyword>
<keyword evidence="9" id="KW-1185">Reference proteome</keyword>
<dbReference type="RefSeq" id="WP_236986874.1">
    <property type="nucleotide sequence ID" value="NZ_AP023086.1"/>
</dbReference>
<dbReference type="Pfam" id="PF05194">
    <property type="entry name" value="UreE_C"/>
    <property type="match status" value="1"/>
</dbReference>
<evidence type="ECO:0000259" key="7">
    <source>
        <dbReference type="SMART" id="SM00988"/>
    </source>
</evidence>
<dbReference type="NCBIfam" id="NF009751">
    <property type="entry name" value="PRK13261.1-1"/>
    <property type="match status" value="1"/>
</dbReference>
<evidence type="ECO:0000256" key="4">
    <source>
        <dbReference type="ARBA" id="ARBA00023186"/>
    </source>
</evidence>
<evidence type="ECO:0000256" key="2">
    <source>
        <dbReference type="ARBA" id="ARBA00022490"/>
    </source>
</evidence>
<organism evidence="8 9">
    <name type="scientific">Marinagarivorans cellulosilyticus</name>
    <dbReference type="NCBI Taxonomy" id="2721545"/>
    <lineage>
        <taxon>Bacteria</taxon>
        <taxon>Pseudomonadati</taxon>
        <taxon>Pseudomonadota</taxon>
        <taxon>Gammaproteobacteria</taxon>
        <taxon>Cellvibrionales</taxon>
        <taxon>Cellvibrionaceae</taxon>
        <taxon>Marinagarivorans</taxon>
    </lineage>
</organism>
<dbReference type="InterPro" id="IPR036118">
    <property type="entry name" value="UreE_N_sf"/>
</dbReference>
<dbReference type="GO" id="GO:0019627">
    <property type="term" value="P:urea metabolic process"/>
    <property type="evidence" value="ECO:0007669"/>
    <property type="project" value="InterPro"/>
</dbReference>
<dbReference type="PIRSF" id="PIRSF036402">
    <property type="entry name" value="Ureas_acces_UreE"/>
    <property type="match status" value="1"/>
</dbReference>